<accession>A0A5B7DII9</accession>
<gene>
    <name evidence="1" type="ORF">E2C01_014195</name>
</gene>
<name>A0A5B7DII9_PORTR</name>
<dbReference type="Proteomes" id="UP000324222">
    <property type="component" value="Unassembled WGS sequence"/>
</dbReference>
<organism evidence="1 2">
    <name type="scientific">Portunus trituberculatus</name>
    <name type="common">Swimming crab</name>
    <name type="synonym">Neptunus trituberculatus</name>
    <dbReference type="NCBI Taxonomy" id="210409"/>
    <lineage>
        <taxon>Eukaryota</taxon>
        <taxon>Metazoa</taxon>
        <taxon>Ecdysozoa</taxon>
        <taxon>Arthropoda</taxon>
        <taxon>Crustacea</taxon>
        <taxon>Multicrustacea</taxon>
        <taxon>Malacostraca</taxon>
        <taxon>Eumalacostraca</taxon>
        <taxon>Eucarida</taxon>
        <taxon>Decapoda</taxon>
        <taxon>Pleocyemata</taxon>
        <taxon>Brachyura</taxon>
        <taxon>Eubrachyura</taxon>
        <taxon>Portunoidea</taxon>
        <taxon>Portunidae</taxon>
        <taxon>Portuninae</taxon>
        <taxon>Portunus</taxon>
    </lineage>
</organism>
<reference evidence="1 2" key="1">
    <citation type="submission" date="2019-05" db="EMBL/GenBank/DDBJ databases">
        <title>Another draft genome of Portunus trituberculatus and its Hox gene families provides insights of decapod evolution.</title>
        <authorList>
            <person name="Jeong J.-H."/>
            <person name="Song I."/>
            <person name="Kim S."/>
            <person name="Choi T."/>
            <person name="Kim D."/>
            <person name="Ryu S."/>
            <person name="Kim W."/>
        </authorList>
    </citation>
    <scope>NUCLEOTIDE SEQUENCE [LARGE SCALE GENOMIC DNA]</scope>
    <source>
        <tissue evidence="1">Muscle</tissue>
    </source>
</reference>
<evidence type="ECO:0000313" key="2">
    <source>
        <dbReference type="Proteomes" id="UP000324222"/>
    </source>
</evidence>
<proteinExistence type="predicted"/>
<comment type="caution">
    <text evidence="1">The sequence shown here is derived from an EMBL/GenBank/DDBJ whole genome shotgun (WGS) entry which is preliminary data.</text>
</comment>
<protein>
    <submittedName>
        <fullName evidence="1">Uncharacterized protein</fullName>
    </submittedName>
</protein>
<dbReference type="AlphaFoldDB" id="A0A5B7DII9"/>
<keyword evidence="2" id="KW-1185">Reference proteome</keyword>
<sequence>MFLHTKLISPPSSALCPSPVFPPGPKVQVLEITGTQHADSPSAALQIHVFTFMFSLPLSLNT</sequence>
<dbReference type="EMBL" id="VSRR010000953">
    <property type="protein sequence ID" value="MPC21218.1"/>
    <property type="molecule type" value="Genomic_DNA"/>
</dbReference>
<evidence type="ECO:0000313" key="1">
    <source>
        <dbReference type="EMBL" id="MPC21218.1"/>
    </source>
</evidence>